<evidence type="ECO:0000259" key="1">
    <source>
        <dbReference type="PROSITE" id="PS51819"/>
    </source>
</evidence>
<dbReference type="PANTHER" id="PTHR10374">
    <property type="entry name" value="LACTOYLGLUTATHIONE LYASE GLYOXALASE I"/>
    <property type="match status" value="1"/>
</dbReference>
<dbReference type="PANTHER" id="PTHR10374:SF30">
    <property type="entry name" value="LACTOYLGLUTATHIONE LYASE"/>
    <property type="match status" value="1"/>
</dbReference>
<protein>
    <submittedName>
        <fullName evidence="2">VOC family protein</fullName>
    </submittedName>
</protein>
<dbReference type="Proteomes" id="UP000707138">
    <property type="component" value="Unassembled WGS sequence"/>
</dbReference>
<dbReference type="InterPro" id="IPR037523">
    <property type="entry name" value="VOC_core"/>
</dbReference>
<organism evidence="2 3">
    <name type="scientific">Veillonella magna</name>
    <dbReference type="NCBI Taxonomy" id="464322"/>
    <lineage>
        <taxon>Bacteria</taxon>
        <taxon>Bacillati</taxon>
        <taxon>Bacillota</taxon>
        <taxon>Negativicutes</taxon>
        <taxon>Veillonellales</taxon>
        <taxon>Veillonellaceae</taxon>
        <taxon>Veillonella</taxon>
    </lineage>
</organism>
<dbReference type="InterPro" id="IPR029068">
    <property type="entry name" value="Glyas_Bleomycin-R_OHBP_Dase"/>
</dbReference>
<accession>A0ABS2GK66</accession>
<dbReference type="InterPro" id="IPR004360">
    <property type="entry name" value="Glyas_Fos-R_dOase_dom"/>
</dbReference>
<name>A0ABS2GK66_9FIRM</name>
<gene>
    <name evidence="2" type="ORF">H6A01_10035</name>
</gene>
<feature type="domain" description="VOC" evidence="1">
    <location>
        <begin position="4"/>
        <end position="124"/>
    </location>
</feature>
<dbReference type="SUPFAM" id="SSF54593">
    <property type="entry name" value="Glyoxalase/Bleomycin resistance protein/Dihydroxybiphenyl dioxygenase"/>
    <property type="match status" value="1"/>
</dbReference>
<proteinExistence type="predicted"/>
<keyword evidence="3" id="KW-1185">Reference proteome</keyword>
<comment type="caution">
    <text evidence="2">The sequence shown here is derived from an EMBL/GenBank/DDBJ whole genome shotgun (WGS) entry which is preliminary data.</text>
</comment>
<sequence length="125" mass="14544">MKFVFAHNNINVFNVFDIEKSLAFYKEAVGLTEGRHIEPEDGSFKIIYLDGPDSPHQLELTWLRDRKEPYNLGDNEFHIAFYVDDFEAAHKKHEEMGCIVYENPAMGIYFIADPDGYWVEILPAK</sequence>
<dbReference type="PROSITE" id="PS51819">
    <property type="entry name" value="VOC"/>
    <property type="match status" value="1"/>
</dbReference>
<dbReference type="EMBL" id="JACJLA010000029">
    <property type="protein sequence ID" value="MBM6913648.1"/>
    <property type="molecule type" value="Genomic_DNA"/>
</dbReference>
<dbReference type="Gene3D" id="3.10.180.10">
    <property type="entry name" value="2,3-Dihydroxybiphenyl 1,2-Dioxygenase, domain 1"/>
    <property type="match status" value="1"/>
</dbReference>
<evidence type="ECO:0000313" key="3">
    <source>
        <dbReference type="Proteomes" id="UP000707138"/>
    </source>
</evidence>
<dbReference type="Pfam" id="PF00903">
    <property type="entry name" value="Glyoxalase"/>
    <property type="match status" value="1"/>
</dbReference>
<dbReference type="RefSeq" id="WP_205088497.1">
    <property type="nucleotide sequence ID" value="NZ_JACJLA010000029.1"/>
</dbReference>
<evidence type="ECO:0000313" key="2">
    <source>
        <dbReference type="EMBL" id="MBM6913648.1"/>
    </source>
</evidence>
<reference evidence="2 3" key="1">
    <citation type="journal article" date="2021" name="Sci. Rep.">
        <title>The distribution of antibiotic resistance genes in chicken gut microbiota commensals.</title>
        <authorList>
            <person name="Juricova H."/>
            <person name="Matiasovicova J."/>
            <person name="Kubasova T."/>
            <person name="Cejkova D."/>
            <person name="Rychlik I."/>
        </authorList>
    </citation>
    <scope>NUCLEOTIDE SEQUENCE [LARGE SCALE GENOMIC DNA]</scope>
    <source>
        <strain evidence="2 3">An537</strain>
    </source>
</reference>